<dbReference type="Pfam" id="PF04371">
    <property type="entry name" value="PAD_porph"/>
    <property type="match status" value="1"/>
</dbReference>
<dbReference type="PANTHER" id="PTHR31377">
    <property type="entry name" value="AGMATINE DEIMINASE-RELATED"/>
    <property type="match status" value="1"/>
</dbReference>
<sequence length="327" mass="35411">MTYRMPAEWAAHEKVWIGFPSHENAWGPPLAEAQRQMAAFANAVHDGGAGETVYLIAGSSEAAFFASEMTVPGVHVEQYSIGDVWLRDTACIIVSDGDRQLARNFGFNGWGDRYHYPGDQSIGAELAKAHGFEVTQCDWILEGGSIDVDGEGLAVTTTDCLLNPNRNPDLTKTDIEARLERDLGIDRLLWLGDGLGNDHTDGHIDNLARFVAPGHLVMPSASGTDDPNEAVYDDARRRAEEFGCQVSLIPSVGKYEQDGEIVPASYMNFYIGNRVVVVPVYGSKYDDDALSALAPLFPGRRVIGLPADAILTGGGSFHCSSQQIPLV</sequence>
<dbReference type="Gene3D" id="3.75.10.10">
    <property type="entry name" value="L-arginine/glycine Amidinotransferase, Chain A"/>
    <property type="match status" value="1"/>
</dbReference>
<proteinExistence type="predicted"/>
<comment type="caution">
    <text evidence="2">The sequence shown here is derived from an EMBL/GenBank/DDBJ whole genome shotgun (WGS) entry which is preliminary data.</text>
</comment>
<keyword evidence="1" id="KW-0378">Hydrolase</keyword>
<organism evidence="2 3">
    <name type="scientific">Sphingorhabdus arenilitoris</name>
    <dbReference type="NCBI Taxonomy" id="1490041"/>
    <lineage>
        <taxon>Bacteria</taxon>
        <taxon>Pseudomonadati</taxon>
        <taxon>Pseudomonadota</taxon>
        <taxon>Alphaproteobacteria</taxon>
        <taxon>Sphingomonadales</taxon>
        <taxon>Sphingomonadaceae</taxon>
        <taxon>Sphingorhabdus</taxon>
    </lineage>
</organism>
<name>A0ABV8RHX0_9SPHN</name>
<gene>
    <name evidence="2" type="ORF">ACFOWX_09095</name>
</gene>
<protein>
    <submittedName>
        <fullName evidence="2">Agmatine deiminase family protein</fullName>
    </submittedName>
</protein>
<dbReference type="RefSeq" id="WP_381423364.1">
    <property type="nucleotide sequence ID" value="NZ_JBHSDH010000013.1"/>
</dbReference>
<reference evidence="3" key="1">
    <citation type="journal article" date="2019" name="Int. J. Syst. Evol. Microbiol.">
        <title>The Global Catalogue of Microorganisms (GCM) 10K type strain sequencing project: providing services to taxonomists for standard genome sequencing and annotation.</title>
        <authorList>
            <consortium name="The Broad Institute Genomics Platform"/>
            <consortium name="The Broad Institute Genome Sequencing Center for Infectious Disease"/>
            <person name="Wu L."/>
            <person name="Ma J."/>
        </authorList>
    </citation>
    <scope>NUCLEOTIDE SEQUENCE [LARGE SCALE GENOMIC DNA]</scope>
    <source>
        <strain evidence="3">CECT 8531</strain>
    </source>
</reference>
<accession>A0ABV8RHX0</accession>
<dbReference type="Proteomes" id="UP001595887">
    <property type="component" value="Unassembled WGS sequence"/>
</dbReference>
<dbReference type="SUPFAM" id="SSF55909">
    <property type="entry name" value="Pentein"/>
    <property type="match status" value="1"/>
</dbReference>
<dbReference type="PANTHER" id="PTHR31377:SF0">
    <property type="entry name" value="AGMATINE DEIMINASE-RELATED"/>
    <property type="match status" value="1"/>
</dbReference>
<evidence type="ECO:0000313" key="2">
    <source>
        <dbReference type="EMBL" id="MFC4292567.1"/>
    </source>
</evidence>
<keyword evidence="3" id="KW-1185">Reference proteome</keyword>
<dbReference type="EMBL" id="JBHSDH010000013">
    <property type="protein sequence ID" value="MFC4292567.1"/>
    <property type="molecule type" value="Genomic_DNA"/>
</dbReference>
<dbReference type="InterPro" id="IPR007466">
    <property type="entry name" value="Peptidyl-Arg-deiminase_porph"/>
</dbReference>
<evidence type="ECO:0000256" key="1">
    <source>
        <dbReference type="ARBA" id="ARBA00022801"/>
    </source>
</evidence>
<evidence type="ECO:0000313" key="3">
    <source>
        <dbReference type="Proteomes" id="UP001595887"/>
    </source>
</evidence>